<keyword evidence="2" id="KW-1185">Reference proteome</keyword>
<gene>
    <name evidence="1" type="ORF">Rhe02_61230</name>
</gene>
<protein>
    <submittedName>
        <fullName evidence="1">Uncharacterized protein</fullName>
    </submittedName>
</protein>
<sequence>MWPTPETCITYNPGNVTSVYEAGFYMIRDGGKELLRLAGGPGSNIGQQGVALAKRYKKLCFLGRGNTREESNQYIFEYWRDSSGNNPSIPDENCGNYDKNNLTVENMGGNDGWRVLDHNNPLQLFNNESDARNGKLVLAKYSKICRIGDPDDNGVVVTYFP</sequence>
<evidence type="ECO:0000313" key="2">
    <source>
        <dbReference type="Proteomes" id="UP000612899"/>
    </source>
</evidence>
<name>A0A8J3QCH0_9ACTN</name>
<dbReference type="Proteomes" id="UP000612899">
    <property type="component" value="Unassembled WGS sequence"/>
</dbReference>
<accession>A0A8J3QCH0</accession>
<organism evidence="1 2">
    <name type="scientific">Rhizocola hellebori</name>
    <dbReference type="NCBI Taxonomy" id="1392758"/>
    <lineage>
        <taxon>Bacteria</taxon>
        <taxon>Bacillati</taxon>
        <taxon>Actinomycetota</taxon>
        <taxon>Actinomycetes</taxon>
        <taxon>Micromonosporales</taxon>
        <taxon>Micromonosporaceae</taxon>
        <taxon>Rhizocola</taxon>
    </lineage>
</organism>
<proteinExistence type="predicted"/>
<dbReference type="AlphaFoldDB" id="A0A8J3QCH0"/>
<evidence type="ECO:0000313" key="1">
    <source>
        <dbReference type="EMBL" id="GIH08056.1"/>
    </source>
</evidence>
<reference evidence="1" key="1">
    <citation type="submission" date="2021-01" db="EMBL/GenBank/DDBJ databases">
        <title>Whole genome shotgun sequence of Rhizocola hellebori NBRC 109834.</title>
        <authorList>
            <person name="Komaki H."/>
            <person name="Tamura T."/>
        </authorList>
    </citation>
    <scope>NUCLEOTIDE SEQUENCE</scope>
    <source>
        <strain evidence="1">NBRC 109834</strain>
    </source>
</reference>
<comment type="caution">
    <text evidence="1">The sequence shown here is derived from an EMBL/GenBank/DDBJ whole genome shotgun (WGS) entry which is preliminary data.</text>
</comment>
<dbReference type="EMBL" id="BONY01000044">
    <property type="protein sequence ID" value="GIH08056.1"/>
    <property type="molecule type" value="Genomic_DNA"/>
</dbReference>